<dbReference type="OrthoDB" id="9788127at2"/>
<evidence type="ECO:0000313" key="1">
    <source>
        <dbReference type="EMBL" id="SEA66490.1"/>
    </source>
</evidence>
<dbReference type="InterPro" id="IPR003789">
    <property type="entry name" value="Asn/Gln_tRNA_amidoTrase-B-like"/>
</dbReference>
<dbReference type="Gene3D" id="1.10.1510.10">
    <property type="entry name" value="Uncharacterised protein YqeY/AIM41 PF09424, N-terminal domain"/>
    <property type="match status" value="1"/>
</dbReference>
<keyword evidence="2" id="KW-1185">Reference proteome</keyword>
<dbReference type="SUPFAM" id="SSF89095">
    <property type="entry name" value="GatB/YqeY motif"/>
    <property type="match status" value="1"/>
</dbReference>
<dbReference type="GO" id="GO:0016884">
    <property type="term" value="F:carbon-nitrogen ligase activity, with glutamine as amido-N-donor"/>
    <property type="evidence" value="ECO:0007669"/>
    <property type="project" value="InterPro"/>
</dbReference>
<dbReference type="InterPro" id="IPR023168">
    <property type="entry name" value="GatB_Yqey_C_2"/>
</dbReference>
<proteinExistence type="predicted"/>
<evidence type="ECO:0008006" key="3">
    <source>
        <dbReference type="Google" id="ProtNLM"/>
    </source>
</evidence>
<sequence length="148" mass="16451">MSLKAQITEDMKTAMRAHEKAQLGVIRLILAAIKQQEVDTRTEMDDTAVLVVLDKMCKQRRESIRQYSDAGRTDLVTQEEYELGIIQTYLPQPLSAAELDDLIQQAVTETGAASVRDMGKVMTWLKPKAQGRTDMGQVSGLIKTRLGG</sequence>
<dbReference type="InterPro" id="IPR042184">
    <property type="entry name" value="YqeY/Aim41_N"/>
</dbReference>
<protein>
    <recommendedName>
        <fullName evidence="3">Glutamyl-tRNA amidotransferase</fullName>
    </recommendedName>
</protein>
<gene>
    <name evidence="1" type="ORF">SAMN05660964_02116</name>
</gene>
<dbReference type="AlphaFoldDB" id="A0A1H4D1V0"/>
<reference evidence="1 2" key="1">
    <citation type="submission" date="2016-10" db="EMBL/GenBank/DDBJ databases">
        <authorList>
            <person name="de Groot N.N."/>
        </authorList>
    </citation>
    <scope>NUCLEOTIDE SEQUENCE [LARGE SCALE GENOMIC DNA]</scope>
    <source>
        <strain evidence="1 2">DSM 21228</strain>
    </source>
</reference>
<dbReference type="InterPro" id="IPR019004">
    <property type="entry name" value="YqeY/Aim41"/>
</dbReference>
<accession>A0A1H4D1V0</accession>
<dbReference type="RefSeq" id="WP_093068441.1">
    <property type="nucleotide sequence ID" value="NZ_FNQP01000011.1"/>
</dbReference>
<dbReference type="PANTHER" id="PTHR28055">
    <property type="entry name" value="ALTERED INHERITANCE OF MITOCHONDRIA PROTEIN 41, MITOCHONDRIAL"/>
    <property type="match status" value="1"/>
</dbReference>
<evidence type="ECO:0000313" key="2">
    <source>
        <dbReference type="Proteomes" id="UP000199397"/>
    </source>
</evidence>
<dbReference type="STRING" id="525918.SAMN05660964_02116"/>
<dbReference type="Gene3D" id="1.10.10.410">
    <property type="match status" value="1"/>
</dbReference>
<dbReference type="EMBL" id="FNQP01000011">
    <property type="protein sequence ID" value="SEA66490.1"/>
    <property type="molecule type" value="Genomic_DNA"/>
</dbReference>
<dbReference type="Proteomes" id="UP000199397">
    <property type="component" value="Unassembled WGS sequence"/>
</dbReference>
<dbReference type="Pfam" id="PF09424">
    <property type="entry name" value="YqeY"/>
    <property type="match status" value="1"/>
</dbReference>
<name>A0A1H4D1V0_9GAMM</name>
<dbReference type="PANTHER" id="PTHR28055:SF1">
    <property type="entry name" value="ALTERED INHERITANCE OF MITOCHONDRIA PROTEIN 41, MITOCHONDRIAL"/>
    <property type="match status" value="1"/>
</dbReference>
<organism evidence="1 2">
    <name type="scientific">Thiothrix caldifontis</name>
    <dbReference type="NCBI Taxonomy" id="525918"/>
    <lineage>
        <taxon>Bacteria</taxon>
        <taxon>Pseudomonadati</taxon>
        <taxon>Pseudomonadota</taxon>
        <taxon>Gammaproteobacteria</taxon>
        <taxon>Thiotrichales</taxon>
        <taxon>Thiotrichaceae</taxon>
        <taxon>Thiothrix</taxon>
    </lineage>
</organism>